<dbReference type="GO" id="GO:0016853">
    <property type="term" value="F:isomerase activity"/>
    <property type="evidence" value="ECO:0007669"/>
    <property type="project" value="UniProtKB-KW"/>
</dbReference>
<dbReference type="InterPro" id="IPR013022">
    <property type="entry name" value="Xyl_isomerase-like_TIM-brl"/>
</dbReference>
<organism evidence="2 3">
    <name type="scientific">Humisphaera borealis</name>
    <dbReference type="NCBI Taxonomy" id="2807512"/>
    <lineage>
        <taxon>Bacteria</taxon>
        <taxon>Pseudomonadati</taxon>
        <taxon>Planctomycetota</taxon>
        <taxon>Phycisphaerae</taxon>
        <taxon>Tepidisphaerales</taxon>
        <taxon>Tepidisphaeraceae</taxon>
        <taxon>Humisphaera</taxon>
    </lineage>
</organism>
<dbReference type="Gene3D" id="3.20.20.150">
    <property type="entry name" value="Divalent-metal-dependent TIM barrel enzymes"/>
    <property type="match status" value="1"/>
</dbReference>
<dbReference type="Pfam" id="PF01261">
    <property type="entry name" value="AP_endonuc_2"/>
    <property type="match status" value="1"/>
</dbReference>
<dbReference type="InterPro" id="IPR006311">
    <property type="entry name" value="TAT_signal"/>
</dbReference>
<dbReference type="PANTHER" id="PTHR12110:SF41">
    <property type="entry name" value="INOSOSE DEHYDRATASE"/>
    <property type="match status" value="1"/>
</dbReference>
<gene>
    <name evidence="2" type="ORF">IPV69_18270</name>
</gene>
<dbReference type="Proteomes" id="UP000593765">
    <property type="component" value="Chromosome"/>
</dbReference>
<dbReference type="AlphaFoldDB" id="A0A7M2WS11"/>
<proteinExistence type="predicted"/>
<keyword evidence="2" id="KW-0413">Isomerase</keyword>
<dbReference type="InterPro" id="IPR050312">
    <property type="entry name" value="IolE/XylAMocC-like"/>
</dbReference>
<dbReference type="SUPFAM" id="SSF51658">
    <property type="entry name" value="Xylose isomerase-like"/>
    <property type="match status" value="1"/>
</dbReference>
<protein>
    <submittedName>
        <fullName evidence="2">Sugar phosphate isomerase/epimerase</fullName>
    </submittedName>
</protein>
<reference evidence="2 3" key="1">
    <citation type="submission" date="2020-10" db="EMBL/GenBank/DDBJ databases">
        <title>Wide distribution of Phycisphaera-like planctomycetes from WD2101 soil group in peatlands and genome analysis of the first cultivated representative.</title>
        <authorList>
            <person name="Dedysh S.N."/>
            <person name="Beletsky A.V."/>
            <person name="Ivanova A."/>
            <person name="Kulichevskaya I.S."/>
            <person name="Suzina N.E."/>
            <person name="Philippov D.A."/>
            <person name="Rakitin A.L."/>
            <person name="Mardanov A.V."/>
            <person name="Ravin N.V."/>
        </authorList>
    </citation>
    <scope>NUCLEOTIDE SEQUENCE [LARGE SCALE GENOMIC DNA]</scope>
    <source>
        <strain evidence="2 3">M1803</strain>
    </source>
</reference>
<dbReference type="EMBL" id="CP063458">
    <property type="protein sequence ID" value="QOV88189.1"/>
    <property type="molecule type" value="Genomic_DNA"/>
</dbReference>
<evidence type="ECO:0000313" key="2">
    <source>
        <dbReference type="EMBL" id="QOV88189.1"/>
    </source>
</evidence>
<dbReference type="KEGG" id="hbs:IPV69_18270"/>
<accession>A0A7M2WS11</accession>
<dbReference type="PANTHER" id="PTHR12110">
    <property type="entry name" value="HYDROXYPYRUVATE ISOMERASE"/>
    <property type="match status" value="1"/>
</dbReference>
<sequence>MILRNDGPSAGQSVSRRAFLGSAALLGAAAMLPRGAFGALADAPAAAKPNSVIDGVKIGCITYSYRGRIVTAEDTLAALLKSGLSETELMDGPIKAYTGIGGPAKKDPKAPAAAPTDADRAAQLAKCAELKKMYNDAGVNIHIHKTPFGKTDEDIEFNFQIAKALGCVAITTERNEELAKRVAPFAEKHKVYVAFHNHQNNFPSLDKPDPLLEIGKYIAFNLDIGHYVGGTNGKSPIPLIEKYHDRIINLHLKDKTNQGRNMSWGAGNTPIKEVLQLLKKEKWPIYADIELEYPVPEGSDSVTEVAKCLQYCREALA</sequence>
<feature type="domain" description="Xylose isomerase-like TIM barrel" evidence="1">
    <location>
        <begin position="127"/>
        <end position="302"/>
    </location>
</feature>
<name>A0A7M2WS11_9BACT</name>
<dbReference type="InterPro" id="IPR036237">
    <property type="entry name" value="Xyl_isomerase-like_sf"/>
</dbReference>
<dbReference type="RefSeq" id="WP_206291161.1">
    <property type="nucleotide sequence ID" value="NZ_CP063458.1"/>
</dbReference>
<dbReference type="PROSITE" id="PS51318">
    <property type="entry name" value="TAT"/>
    <property type="match status" value="1"/>
</dbReference>
<evidence type="ECO:0000259" key="1">
    <source>
        <dbReference type="Pfam" id="PF01261"/>
    </source>
</evidence>
<keyword evidence="3" id="KW-1185">Reference proteome</keyword>
<evidence type="ECO:0000313" key="3">
    <source>
        <dbReference type="Proteomes" id="UP000593765"/>
    </source>
</evidence>